<feature type="binding site" evidence="6">
    <location>
        <begin position="37"/>
        <end position="44"/>
    </location>
    <ligand>
        <name>ATP</name>
        <dbReference type="ChEBI" id="CHEBI:30616"/>
    </ligand>
</feature>
<dbReference type="PANTHER" id="PTHR32182">
    <property type="entry name" value="DNA REPLICATION AND REPAIR PROTEIN RECF"/>
    <property type="match status" value="1"/>
</dbReference>
<name>A0A4S2H279_9PROT</name>
<dbReference type="GO" id="GO:0005524">
    <property type="term" value="F:ATP binding"/>
    <property type="evidence" value="ECO:0007669"/>
    <property type="project" value="UniProtKB-UniRule"/>
</dbReference>
<dbReference type="GO" id="GO:0009432">
    <property type="term" value="P:SOS response"/>
    <property type="evidence" value="ECO:0007669"/>
    <property type="project" value="UniProtKB-UniRule"/>
</dbReference>
<dbReference type="AlphaFoldDB" id="A0A4S2H279"/>
<dbReference type="GO" id="GO:0005737">
    <property type="term" value="C:cytoplasm"/>
    <property type="evidence" value="ECO:0007669"/>
    <property type="project" value="UniProtKB-SubCell"/>
</dbReference>
<dbReference type="SUPFAM" id="SSF52540">
    <property type="entry name" value="P-loop containing nucleoside triphosphate hydrolases"/>
    <property type="match status" value="1"/>
</dbReference>
<keyword evidence="6" id="KW-0234">DNA repair</keyword>
<evidence type="ECO:0000256" key="4">
    <source>
        <dbReference type="ARBA" id="ARBA00022840"/>
    </source>
</evidence>
<sequence>MLTAAPRAAVTRLKLTNFRNYAALDLALDTRPACLYGPNGSGKTNLVEAVSFLGPGRGLRAAGADAVRRKTAQGPAEIWAVFAEALTREGPVTLATGADPADPARRKTRLEGAAATQTELARLFPMMWLTPREDRLWAGPRADRLKFFDRLVLAGEPTHGQTALDYEKAMRQRQRLLDRAEEGTRIDPDWLAALEAEMAASGVALAAARLEALVRLQGEIDARPESRFPKAALGLEGTVESLLAEGARAGEAEDRFAAMLEQARRRDGAAGRPLTGPHRTEIAALHREKDQPAAECSTGEQKALILGLALAQCAALTRAKGAAPVLILDEACAHLDAARREGLANAILEIGLQAWLTGVERGLFESFADAAQYVEVSEGTARVVA</sequence>
<dbReference type="InterPro" id="IPR042174">
    <property type="entry name" value="RecF_2"/>
</dbReference>
<evidence type="ECO:0000256" key="2">
    <source>
        <dbReference type="ARBA" id="ARBA00022705"/>
    </source>
</evidence>
<keyword evidence="6" id="KW-0227">DNA damage</keyword>
<comment type="similarity">
    <text evidence="6">Belongs to the RecF family.</text>
</comment>
<dbReference type="OrthoDB" id="9803889at2"/>
<comment type="function">
    <text evidence="6">The RecF protein is involved in DNA metabolism; it is required for DNA replication and normal SOS inducibility. RecF binds preferentially to single-stranded, linear DNA. It also seems to bind ATP.</text>
</comment>
<keyword evidence="6" id="KW-0742">SOS response</keyword>
<dbReference type="GO" id="GO:0006302">
    <property type="term" value="P:double-strand break repair"/>
    <property type="evidence" value="ECO:0007669"/>
    <property type="project" value="TreeGrafter"/>
</dbReference>
<gene>
    <name evidence="6 8" type="primary">recF</name>
    <name evidence="8" type="ORF">E5163_08480</name>
</gene>
<dbReference type="InterPro" id="IPR003395">
    <property type="entry name" value="RecF/RecN/SMC_N"/>
</dbReference>
<evidence type="ECO:0000313" key="9">
    <source>
        <dbReference type="Proteomes" id="UP000308054"/>
    </source>
</evidence>
<keyword evidence="9" id="KW-1185">Reference proteome</keyword>
<dbReference type="HAMAP" id="MF_00365">
    <property type="entry name" value="RecF"/>
    <property type="match status" value="1"/>
</dbReference>
<dbReference type="InterPro" id="IPR027417">
    <property type="entry name" value="P-loop_NTPase"/>
</dbReference>
<dbReference type="Proteomes" id="UP000308054">
    <property type="component" value="Unassembled WGS sequence"/>
</dbReference>
<dbReference type="NCBIfam" id="TIGR00611">
    <property type="entry name" value="recf"/>
    <property type="match status" value="1"/>
</dbReference>
<dbReference type="GO" id="GO:0006260">
    <property type="term" value="P:DNA replication"/>
    <property type="evidence" value="ECO:0007669"/>
    <property type="project" value="UniProtKB-UniRule"/>
</dbReference>
<reference evidence="8 9" key="1">
    <citation type="journal article" date="2017" name="Int. J. Syst. Evol. Microbiol.">
        <title>Marinicauda algicola sp. nov., isolated from a marine red alga Rhodosorus marinus.</title>
        <authorList>
            <person name="Jeong S.E."/>
            <person name="Jeon S.H."/>
            <person name="Chun B.H."/>
            <person name="Kim D.W."/>
            <person name="Jeon C.O."/>
        </authorList>
    </citation>
    <scope>NUCLEOTIDE SEQUENCE [LARGE SCALE GENOMIC DNA]</scope>
    <source>
        <strain evidence="8 9">JCM 31718</strain>
    </source>
</reference>
<dbReference type="Pfam" id="PF02463">
    <property type="entry name" value="SMC_N"/>
    <property type="match status" value="1"/>
</dbReference>
<dbReference type="Gene3D" id="3.40.50.300">
    <property type="entry name" value="P-loop containing nucleotide triphosphate hydrolases"/>
    <property type="match status" value="1"/>
</dbReference>
<evidence type="ECO:0000256" key="5">
    <source>
        <dbReference type="ARBA" id="ARBA00023125"/>
    </source>
</evidence>
<keyword evidence="4 6" id="KW-0067">ATP-binding</keyword>
<dbReference type="GO" id="GO:0003697">
    <property type="term" value="F:single-stranded DNA binding"/>
    <property type="evidence" value="ECO:0007669"/>
    <property type="project" value="UniProtKB-UniRule"/>
</dbReference>
<dbReference type="EMBL" id="SRXW01000002">
    <property type="protein sequence ID" value="TGY89381.1"/>
    <property type="molecule type" value="Genomic_DNA"/>
</dbReference>
<evidence type="ECO:0000256" key="6">
    <source>
        <dbReference type="HAMAP-Rule" id="MF_00365"/>
    </source>
</evidence>
<accession>A0A4S2H279</accession>
<proteinExistence type="inferred from homology"/>
<protein>
    <recommendedName>
        <fullName evidence="6">DNA replication and repair protein RecF</fullName>
    </recommendedName>
</protein>
<keyword evidence="1 6" id="KW-0963">Cytoplasm</keyword>
<comment type="subcellular location">
    <subcellularLocation>
        <location evidence="6">Cytoplasm</location>
    </subcellularLocation>
</comment>
<keyword evidence="3 6" id="KW-0547">Nucleotide-binding</keyword>
<keyword evidence="2 6" id="KW-0235">DNA replication</keyword>
<dbReference type="InterPro" id="IPR001238">
    <property type="entry name" value="DNA-binding_RecF"/>
</dbReference>
<organism evidence="8 9">
    <name type="scientific">Marinicauda algicola</name>
    <dbReference type="NCBI Taxonomy" id="2029849"/>
    <lineage>
        <taxon>Bacteria</taxon>
        <taxon>Pseudomonadati</taxon>
        <taxon>Pseudomonadota</taxon>
        <taxon>Alphaproteobacteria</taxon>
        <taxon>Maricaulales</taxon>
        <taxon>Maricaulaceae</taxon>
        <taxon>Marinicauda</taxon>
    </lineage>
</organism>
<dbReference type="PANTHER" id="PTHR32182:SF0">
    <property type="entry name" value="DNA REPLICATION AND REPAIR PROTEIN RECF"/>
    <property type="match status" value="1"/>
</dbReference>
<evidence type="ECO:0000256" key="1">
    <source>
        <dbReference type="ARBA" id="ARBA00022490"/>
    </source>
</evidence>
<comment type="caution">
    <text evidence="8">The sequence shown here is derived from an EMBL/GenBank/DDBJ whole genome shotgun (WGS) entry which is preliminary data.</text>
</comment>
<evidence type="ECO:0000256" key="3">
    <source>
        <dbReference type="ARBA" id="ARBA00022741"/>
    </source>
</evidence>
<keyword evidence="5 6" id="KW-0238">DNA-binding</keyword>
<evidence type="ECO:0000313" key="8">
    <source>
        <dbReference type="EMBL" id="TGY89381.1"/>
    </source>
</evidence>
<feature type="domain" description="RecF/RecN/SMC N-terminal" evidence="7">
    <location>
        <begin position="10"/>
        <end position="367"/>
    </location>
</feature>
<evidence type="ECO:0000259" key="7">
    <source>
        <dbReference type="Pfam" id="PF02463"/>
    </source>
</evidence>
<dbReference type="GO" id="GO:0000731">
    <property type="term" value="P:DNA synthesis involved in DNA repair"/>
    <property type="evidence" value="ECO:0007669"/>
    <property type="project" value="TreeGrafter"/>
</dbReference>
<dbReference type="Gene3D" id="1.20.1050.90">
    <property type="entry name" value="RecF/RecN/SMC, N-terminal domain"/>
    <property type="match status" value="1"/>
</dbReference>